<dbReference type="RefSeq" id="WP_216127622.1">
    <property type="nucleotide sequence ID" value="NZ_CP064782.1"/>
</dbReference>
<reference evidence="1" key="1">
    <citation type="submission" date="2020-11" db="EMBL/GenBank/DDBJ databases">
        <title>Azospira inquinata sp. nov.</title>
        <authorList>
            <person name="Moe W.M."/>
            <person name="Mikes M.C."/>
        </authorList>
    </citation>
    <scope>NUCLEOTIDE SEQUENCE</scope>
    <source>
        <strain evidence="1">Azo-3</strain>
    </source>
</reference>
<name>A0A975XUY8_9RHOO</name>
<proteinExistence type="predicted"/>
<evidence type="ECO:0000313" key="1">
    <source>
        <dbReference type="EMBL" id="QWT49293.1"/>
    </source>
</evidence>
<dbReference type="EMBL" id="CP064782">
    <property type="protein sequence ID" value="QWT49293.1"/>
    <property type="molecule type" value="Genomic_DNA"/>
</dbReference>
<accession>A0A975XUY8</accession>
<keyword evidence="2" id="KW-1185">Reference proteome</keyword>
<organism evidence="1 2">
    <name type="scientific">Azospira inquinata</name>
    <dbReference type="NCBI Taxonomy" id="2785627"/>
    <lineage>
        <taxon>Bacteria</taxon>
        <taxon>Pseudomonadati</taxon>
        <taxon>Pseudomonadota</taxon>
        <taxon>Betaproteobacteria</taxon>
        <taxon>Rhodocyclales</taxon>
        <taxon>Rhodocyclaceae</taxon>
        <taxon>Azospira</taxon>
    </lineage>
</organism>
<protein>
    <submittedName>
        <fullName evidence="1">SRPBCC family protein</fullName>
    </submittedName>
</protein>
<dbReference type="InterPro" id="IPR019587">
    <property type="entry name" value="Polyketide_cyclase/dehydratase"/>
</dbReference>
<dbReference type="Proteomes" id="UP000683428">
    <property type="component" value="Chromosome"/>
</dbReference>
<dbReference type="AlphaFoldDB" id="A0A975XUY8"/>
<evidence type="ECO:0000313" key="2">
    <source>
        <dbReference type="Proteomes" id="UP000683428"/>
    </source>
</evidence>
<dbReference type="Pfam" id="PF10604">
    <property type="entry name" value="Polyketide_cyc2"/>
    <property type="match status" value="1"/>
</dbReference>
<sequence length="134" mass="14912">MWTHQDSIDTLADPATVWRFFADVPGWQRWNEGIARIEIHGPFAPGTQFFMEPPGEEGFTSTLLTVEENRGFTDETWIGETRVLVHHRLEPLARGTRITYATEITGPEAASFGPLVTGDFPQVLAALKAQAEAD</sequence>
<dbReference type="KEGG" id="aiq:Azoinq_01360"/>
<gene>
    <name evidence="1" type="ORF">Azoinq_01360</name>
</gene>